<reference evidence="2" key="1">
    <citation type="submission" date="2009-07" db="EMBL/GenBank/DDBJ databases">
        <title>Complete genome sequence of Zobellia galactanivorans Dsij.</title>
        <authorList>
            <consortium name="Genoscope - CEA"/>
        </authorList>
    </citation>
    <scope>NUCLEOTIDE SEQUENCE [LARGE SCALE GENOMIC DNA]</scope>
    <source>
        <strain evidence="2">DSM 12802 / CCUG 47099 / CIP 106680 / NCIMB 13871 / Dsij</strain>
    </source>
</reference>
<dbReference type="KEGG" id="zga:ZOBELLIA_2652"/>
<reference evidence="1 2" key="2">
    <citation type="journal article" date="2012" name="Environ. Microbiol.">
        <title>Characterization of the first alginolytic operons in a marine bacterium: from their emergence in marine Flavobacteriia to their independent transfers to marine Proteobacteria and human gut Bacteroides.</title>
        <authorList>
            <person name="Thomas F."/>
            <person name="Barbeyron T."/>
            <person name="Tonon T."/>
            <person name="Genicot S."/>
            <person name="Czjzek M."/>
            <person name="Michel G."/>
        </authorList>
    </citation>
    <scope>NUCLEOTIDE SEQUENCE [LARGE SCALE GENOMIC DNA]</scope>
    <source>
        <strain evidence="2">DSM 12802 / CCUG 47099 / CIP 106680 / NCIMB 13871 / Dsij</strain>
    </source>
</reference>
<dbReference type="AlphaFoldDB" id="G0L6A0"/>
<evidence type="ECO:0000313" key="1">
    <source>
        <dbReference type="EMBL" id="CAZ96802.1"/>
    </source>
</evidence>
<keyword evidence="2" id="KW-1185">Reference proteome</keyword>
<dbReference type="HOGENOM" id="CLU_2830433_0_0_10"/>
<dbReference type="EMBL" id="FP476056">
    <property type="protein sequence ID" value="CAZ96802.1"/>
    <property type="molecule type" value="Genomic_DNA"/>
</dbReference>
<protein>
    <submittedName>
        <fullName evidence="1">Uncharacterized protein</fullName>
    </submittedName>
</protein>
<accession>G0L6A0</accession>
<sequence length="66" mass="7355">MHKPLISQKTNLYKPLYGAFFMSDQKRNSNIGCLAERPCKYRSALSGNSWRVGLIVLCQGSSSSKS</sequence>
<evidence type="ECO:0000313" key="2">
    <source>
        <dbReference type="Proteomes" id="UP000008898"/>
    </source>
</evidence>
<proteinExistence type="predicted"/>
<dbReference type="Proteomes" id="UP000008898">
    <property type="component" value="Chromosome"/>
</dbReference>
<gene>
    <name evidence="1" type="ordered locus">zobellia_2652</name>
</gene>
<name>G0L6A0_ZOBGA</name>
<organism evidence="1 2">
    <name type="scientific">Zobellia galactanivorans (strain DSM 12802 / CCUG 47099 / CIP 106680 / NCIMB 13871 / Dsij)</name>
    <dbReference type="NCBI Taxonomy" id="63186"/>
    <lineage>
        <taxon>Bacteria</taxon>
        <taxon>Pseudomonadati</taxon>
        <taxon>Bacteroidota</taxon>
        <taxon>Flavobacteriia</taxon>
        <taxon>Flavobacteriales</taxon>
        <taxon>Flavobacteriaceae</taxon>
        <taxon>Zobellia</taxon>
    </lineage>
</organism>